<evidence type="ECO:0000256" key="1">
    <source>
        <dbReference type="SAM" id="SignalP"/>
    </source>
</evidence>
<reference evidence="3" key="1">
    <citation type="submission" date="2017-02" db="UniProtKB">
        <authorList>
            <consortium name="WormBaseParasite"/>
        </authorList>
    </citation>
    <scope>IDENTIFICATION</scope>
</reference>
<evidence type="ECO:0000313" key="3">
    <source>
        <dbReference type="WBParaSite" id="SPAL_0001730600.1"/>
    </source>
</evidence>
<keyword evidence="1" id="KW-0732">Signal</keyword>
<dbReference type="WBParaSite" id="SPAL_0001730600.1">
    <property type="protein sequence ID" value="SPAL_0001730600.1"/>
    <property type="gene ID" value="SPAL_0001730600"/>
</dbReference>
<protein>
    <submittedName>
        <fullName evidence="3">Cystatin domain-containing protein</fullName>
    </submittedName>
</protein>
<keyword evidence="2" id="KW-1185">Reference proteome</keyword>
<name>A0A0N5CHJ1_STREA</name>
<proteinExistence type="predicted"/>
<accession>A0A0N5CHJ1</accession>
<evidence type="ECO:0000313" key="2">
    <source>
        <dbReference type="Proteomes" id="UP000046392"/>
    </source>
</evidence>
<dbReference type="AlphaFoldDB" id="A0A0N5CHJ1"/>
<organism evidence="2 3">
    <name type="scientific">Strongyloides papillosus</name>
    <name type="common">Intestinal threadworm</name>
    <dbReference type="NCBI Taxonomy" id="174720"/>
    <lineage>
        <taxon>Eukaryota</taxon>
        <taxon>Metazoa</taxon>
        <taxon>Ecdysozoa</taxon>
        <taxon>Nematoda</taxon>
        <taxon>Chromadorea</taxon>
        <taxon>Rhabditida</taxon>
        <taxon>Tylenchina</taxon>
        <taxon>Panagrolaimomorpha</taxon>
        <taxon>Strongyloidoidea</taxon>
        <taxon>Strongyloididae</taxon>
        <taxon>Strongyloides</taxon>
    </lineage>
</organism>
<feature type="chain" id="PRO_5005895882" evidence="1">
    <location>
        <begin position="21"/>
        <end position="176"/>
    </location>
</feature>
<sequence length="176" mass="20727">MKYLVFSIIFSTVFVLTINGDDIPDKTKWEKYTGDKSLPTVIAKNATEKYNGMKNETFEFVKVLRMKQATIKNETLVGISFLAKKCKKSTTEEKDEKKITKSRKTLCIPKIIYAKYSNGTSGENLTVGNLNFGKKHIKSKQNKKNVEKLEKDEKKIFWYFRRKFNSWKFKFWKKTY</sequence>
<feature type="signal peptide" evidence="1">
    <location>
        <begin position="1"/>
        <end position="20"/>
    </location>
</feature>
<dbReference type="Proteomes" id="UP000046392">
    <property type="component" value="Unplaced"/>
</dbReference>